<evidence type="ECO:0000256" key="5">
    <source>
        <dbReference type="ARBA" id="ARBA00024029"/>
    </source>
</evidence>
<dbReference type="InterPro" id="IPR023871">
    <property type="entry name" value="MftE"/>
</dbReference>
<evidence type="ECO:0000256" key="4">
    <source>
        <dbReference type="ARBA" id="ARBA00022833"/>
    </source>
</evidence>
<keyword evidence="4" id="KW-0862">Zinc</keyword>
<dbReference type="Pfam" id="PF02633">
    <property type="entry name" value="Creatininase"/>
    <property type="match status" value="1"/>
</dbReference>
<name>L7VTY8_9BACT</name>
<accession>L7VTY8</accession>
<dbReference type="GO" id="GO:0016811">
    <property type="term" value="F:hydrolase activity, acting on carbon-nitrogen (but not peptide) bonds, in linear amides"/>
    <property type="evidence" value="ECO:0007669"/>
    <property type="project" value="TreeGrafter"/>
</dbReference>
<proteinExistence type="inferred from homology"/>
<dbReference type="PANTHER" id="PTHR35005">
    <property type="entry name" value="3-DEHYDRO-SCYLLO-INOSOSE HYDROLASE"/>
    <property type="match status" value="1"/>
</dbReference>
<dbReference type="GO" id="GO:0046872">
    <property type="term" value="F:metal ion binding"/>
    <property type="evidence" value="ECO:0007669"/>
    <property type="project" value="UniProtKB-KW"/>
</dbReference>
<dbReference type="Gene3D" id="3.40.50.10310">
    <property type="entry name" value="Creatininase"/>
    <property type="match status" value="1"/>
</dbReference>
<dbReference type="EC" id="3.5.2.10" evidence="6"/>
<dbReference type="PANTHER" id="PTHR35005:SF1">
    <property type="entry name" value="2-AMINO-5-FORMYLAMINO-6-RIBOSYLAMINOPYRIMIDIN-4(3H)-ONE 5'-MONOPHOSPHATE DEFORMYLASE"/>
    <property type="match status" value="1"/>
</dbReference>
<keyword evidence="3 6" id="KW-0378">Hydrolase</keyword>
<protein>
    <submittedName>
        <fullName evidence="6">Creatinine amidohydrolase</fullName>
        <ecNumber evidence="6">3.5.2.10</ecNumber>
    </submittedName>
</protein>
<evidence type="ECO:0000256" key="1">
    <source>
        <dbReference type="ARBA" id="ARBA00001947"/>
    </source>
</evidence>
<sequence length="234" mass="24745">MALQLAELTWPDVPAGSLLVVPVGSCEQHGPHLPMDTDLRIAVALSDALGDARTDVVVAPVLAVTASGEHESFPGTLSIGIEATTQVVIELVRSALPPAESPRPSRFRAVVLVNGHGGNVEALAAAQRLLRSEGRDVTVWHPRIADGDSHAGATETSIMLHLHPTAVRVDRIEPGATDRWRHIGPTVMEHGLAAVTPNGILGDPTTATAEQGAELFARLVDDVCRCVEREHGPR</sequence>
<organism evidence="6">
    <name type="scientific">uncultured bacterium A1Q1_fos_2286</name>
    <dbReference type="NCBI Taxonomy" id="1256566"/>
    <lineage>
        <taxon>Bacteria</taxon>
        <taxon>environmental samples</taxon>
    </lineage>
</organism>
<comment type="cofactor">
    <cofactor evidence="1">
        <name>Zn(2+)</name>
        <dbReference type="ChEBI" id="CHEBI:29105"/>
    </cofactor>
</comment>
<dbReference type="InterPro" id="IPR003785">
    <property type="entry name" value="Creatininase/forma_Hydrolase"/>
</dbReference>
<evidence type="ECO:0000313" key="6">
    <source>
        <dbReference type="EMBL" id="AGC72657.1"/>
    </source>
</evidence>
<dbReference type="GO" id="GO:0009231">
    <property type="term" value="P:riboflavin biosynthetic process"/>
    <property type="evidence" value="ECO:0007669"/>
    <property type="project" value="TreeGrafter"/>
</dbReference>
<evidence type="ECO:0000256" key="3">
    <source>
        <dbReference type="ARBA" id="ARBA00022801"/>
    </source>
</evidence>
<reference evidence="6" key="1">
    <citation type="submission" date="2012-09" db="EMBL/GenBank/DDBJ databases">
        <title>Metagenomic Characterization of a Microbial Community in Wastewater Detects High Levels of Antibiotic Resistance.</title>
        <authorList>
            <person name="Abrams M."/>
            <person name="Caldwell A."/>
            <person name="Vandaei E."/>
            <person name="Lee W."/>
            <person name="Perrott J."/>
            <person name="Khan S.Y."/>
            <person name="Ta J."/>
            <person name="Romero D."/>
            <person name="Nguyen V."/>
            <person name="Pourmand N."/>
            <person name="Ouverney C.C."/>
        </authorList>
    </citation>
    <scope>NUCLEOTIDE SEQUENCE</scope>
</reference>
<comment type="similarity">
    <text evidence="5">Belongs to the creatininase superfamily.</text>
</comment>
<dbReference type="InterPro" id="IPR024087">
    <property type="entry name" value="Creatininase-like_sf"/>
</dbReference>
<keyword evidence="2" id="KW-0479">Metal-binding</keyword>
<evidence type="ECO:0000256" key="2">
    <source>
        <dbReference type="ARBA" id="ARBA00022723"/>
    </source>
</evidence>
<dbReference type="SUPFAM" id="SSF102215">
    <property type="entry name" value="Creatininase"/>
    <property type="match status" value="1"/>
</dbReference>
<dbReference type="NCBIfam" id="TIGR03964">
    <property type="entry name" value="mycofact_creat"/>
    <property type="match status" value="1"/>
</dbReference>
<dbReference type="EMBL" id="JX649909">
    <property type="protein sequence ID" value="AGC72657.1"/>
    <property type="molecule type" value="Genomic_DNA"/>
</dbReference>
<dbReference type="GO" id="GO:0047789">
    <property type="term" value="F:creatininase activity"/>
    <property type="evidence" value="ECO:0007669"/>
    <property type="project" value="UniProtKB-EC"/>
</dbReference>
<dbReference type="AlphaFoldDB" id="L7VTY8"/>